<evidence type="ECO:0000256" key="8">
    <source>
        <dbReference type="ARBA" id="ARBA00022737"/>
    </source>
</evidence>
<dbReference type="CDD" id="cd20335">
    <property type="entry name" value="BRcat_RBR"/>
    <property type="match status" value="1"/>
</dbReference>
<dbReference type="eggNOG" id="KOG1815">
    <property type="taxonomic scope" value="Eukaryota"/>
</dbReference>
<dbReference type="GO" id="GO:0005737">
    <property type="term" value="C:cytoplasm"/>
    <property type="evidence" value="ECO:0007669"/>
    <property type="project" value="UniProtKB-ARBA"/>
</dbReference>
<dbReference type="CDD" id="cd20354">
    <property type="entry name" value="Rcat_RBR_RNF14"/>
    <property type="match status" value="1"/>
</dbReference>
<evidence type="ECO:0000259" key="18">
    <source>
        <dbReference type="PROSITE" id="PS51873"/>
    </source>
</evidence>
<evidence type="ECO:0000256" key="14">
    <source>
        <dbReference type="ARBA" id="ARBA00044508"/>
    </source>
</evidence>
<keyword evidence="13" id="KW-0472">Membrane</keyword>
<dbReference type="OMA" id="THYDLQD"/>
<dbReference type="GO" id="GO:0061630">
    <property type="term" value="F:ubiquitin protein ligase activity"/>
    <property type="evidence" value="ECO:0007669"/>
    <property type="project" value="UniProtKB-EC"/>
</dbReference>
<evidence type="ECO:0000256" key="12">
    <source>
        <dbReference type="ARBA" id="ARBA00022989"/>
    </source>
</evidence>
<keyword evidence="10" id="KW-0833">Ubl conjugation pathway</keyword>
<reference evidence="20" key="1">
    <citation type="submission" date="2007-12" db="EMBL/GenBank/DDBJ databases">
        <title>Annotation of Entamoeba dispar SAW760.</title>
        <authorList>
            <person name="Lorenzi H."/>
            <person name="Inman J."/>
            <person name="Schobel S."/>
            <person name="Amedeo P."/>
            <person name="Caler E."/>
        </authorList>
    </citation>
    <scope>NUCLEOTIDE SEQUENCE [LARGE SCALE GENOMIC DNA]</scope>
    <source>
        <strain evidence="20">ATCC PRA-260 / SAW760</strain>
    </source>
</reference>
<comment type="subcellular location">
    <subcellularLocation>
        <location evidence="2">Membrane</location>
        <topology evidence="2">Single-pass membrane protein</topology>
    </subcellularLocation>
</comment>
<evidence type="ECO:0000256" key="15">
    <source>
        <dbReference type="PROSITE-ProRule" id="PRU00175"/>
    </source>
</evidence>
<keyword evidence="5" id="KW-0808">Transferase</keyword>
<dbReference type="PROSITE" id="PS50030">
    <property type="entry name" value="UBA"/>
    <property type="match status" value="1"/>
</dbReference>
<sequence length="606" mass="70752">MDQETIAIISRLPISSYRKKLMSRSECFDRNKLLTVIYKELVETSELFCVCPTIVLSLFYENGFKTLRLQDDFFGDDNFLTKNGYKQKQEEWFAPQSTVFPEDYFVLKYTNISKYQIDEESICNIIGRGFNRCLAILSLIEYKGNEEEALRKLQNHLSYVKNNLKNKYKSLRELIYPSNNVIQQCPLLGLSPQFYFDICMIYNEDSSVIASVNNGTIPSSMKLWYNELDKKLTQQHKERDEKLETQSITCDVCYEDKLPEEMFTNRCGHSFCKQCILEQILTGMRENGKSIGNLKCLSSGCHCCITMDIVRSLVDDYTYYRYCELLITAFIEGNKDFLCRYCFNERCNKVLHYKGSLLDSNKTAICSCQTNMCLLCGEINHRPATCEQWRLWQELLKRDGLNLKWIRTNSRPCPSCGAFIEKNGGCQWMSCYKCHCFFCWVCMQVTNNHQHKPGQNCVPYQQKENSGGDDYIDEETLNYLTHYDLQDVGVKQSLERYSTILEIMKEQKSIATTLSPLYEASLVEIDAHTVLRNLYVLEYFNQDKKDLYDFQMTQFQYPAEELTKKIQSILKAEKITISMMSDLDKCVTSIKKTFENITSSYEDDQQ</sequence>
<dbReference type="InterPro" id="IPR047548">
    <property type="entry name" value="Rcat_RBR_RNF14"/>
</dbReference>
<comment type="pathway">
    <text evidence="3">Protein modification; protein ubiquitination.</text>
</comment>
<accession>B0EUX0</accession>
<keyword evidence="6" id="KW-0812">Transmembrane</keyword>
<evidence type="ECO:0000259" key="17">
    <source>
        <dbReference type="PROSITE" id="PS50089"/>
    </source>
</evidence>
<keyword evidence="9 15" id="KW-0863">Zinc-finger</keyword>
<evidence type="ECO:0000313" key="19">
    <source>
        <dbReference type="EMBL" id="EDR21694.1"/>
    </source>
</evidence>
<dbReference type="SMART" id="SM00647">
    <property type="entry name" value="IBR"/>
    <property type="match status" value="2"/>
</dbReference>
<dbReference type="PROSITE" id="PS51873">
    <property type="entry name" value="TRIAD"/>
    <property type="match status" value="1"/>
</dbReference>
<dbReference type="InterPro" id="IPR001841">
    <property type="entry name" value="Znf_RING"/>
</dbReference>
<dbReference type="InterPro" id="IPR013083">
    <property type="entry name" value="Znf_RING/FYVE/PHD"/>
</dbReference>
<keyword evidence="7" id="KW-0479">Metal-binding</keyword>
<evidence type="ECO:0000256" key="11">
    <source>
        <dbReference type="ARBA" id="ARBA00022833"/>
    </source>
</evidence>
<dbReference type="EMBL" id="DS550974">
    <property type="protein sequence ID" value="EDR21694.1"/>
    <property type="molecule type" value="Genomic_DNA"/>
</dbReference>
<evidence type="ECO:0000256" key="13">
    <source>
        <dbReference type="ARBA" id="ARBA00023136"/>
    </source>
</evidence>
<evidence type="ECO:0000256" key="7">
    <source>
        <dbReference type="ARBA" id="ARBA00022723"/>
    </source>
</evidence>
<dbReference type="PROSITE" id="PS00518">
    <property type="entry name" value="ZF_RING_1"/>
    <property type="match status" value="1"/>
</dbReference>
<feature type="domain" description="RING-type" evidence="17">
    <location>
        <begin position="250"/>
        <end position="296"/>
    </location>
</feature>
<dbReference type="GO" id="GO:0016567">
    <property type="term" value="P:protein ubiquitination"/>
    <property type="evidence" value="ECO:0007669"/>
    <property type="project" value="InterPro"/>
</dbReference>
<dbReference type="KEGG" id="edi:EDI_247900"/>
<dbReference type="PROSITE" id="PS50089">
    <property type="entry name" value="ZF_RING_2"/>
    <property type="match status" value="1"/>
</dbReference>
<evidence type="ECO:0000256" key="2">
    <source>
        <dbReference type="ARBA" id="ARBA00004167"/>
    </source>
</evidence>
<dbReference type="RefSeq" id="XP_001741849.1">
    <property type="nucleotide sequence ID" value="XM_001741797.1"/>
</dbReference>
<keyword evidence="8" id="KW-0677">Repeat</keyword>
<dbReference type="Gene3D" id="3.30.40.10">
    <property type="entry name" value="Zinc/RING finger domain, C3HC4 (zinc finger)"/>
    <property type="match status" value="1"/>
</dbReference>
<dbReference type="Gene3D" id="1.20.120.1750">
    <property type="match status" value="1"/>
</dbReference>
<dbReference type="InterPro" id="IPR017907">
    <property type="entry name" value="Znf_RING_CS"/>
</dbReference>
<keyword evidence="11" id="KW-0862">Zinc</keyword>
<keyword evidence="20" id="KW-1185">Reference proteome</keyword>
<comment type="similarity">
    <text evidence="14">Belongs to the RBR family. RNF14 subfamily.</text>
</comment>
<organism evidence="20">
    <name type="scientific">Entamoeba dispar (strain ATCC PRA-260 / SAW760)</name>
    <dbReference type="NCBI Taxonomy" id="370354"/>
    <lineage>
        <taxon>Eukaryota</taxon>
        <taxon>Amoebozoa</taxon>
        <taxon>Evosea</taxon>
        <taxon>Archamoebae</taxon>
        <taxon>Mastigamoebida</taxon>
        <taxon>Entamoebidae</taxon>
        <taxon>Entamoeba</taxon>
    </lineage>
</organism>
<dbReference type="InterPro" id="IPR009060">
    <property type="entry name" value="UBA-like_sf"/>
</dbReference>
<dbReference type="InterPro" id="IPR015940">
    <property type="entry name" value="UBA"/>
</dbReference>
<dbReference type="FunFam" id="3.30.40.10:FF:000051">
    <property type="entry name" value="RBR-type E3 ubiquitin transferase"/>
    <property type="match status" value="1"/>
</dbReference>
<dbReference type="InterPro" id="IPR031127">
    <property type="entry name" value="E3_UB_ligase_RBR"/>
</dbReference>
<dbReference type="VEuPathDB" id="AmoebaDB:EDI_247900"/>
<evidence type="ECO:0000313" key="20">
    <source>
        <dbReference type="Proteomes" id="UP000008076"/>
    </source>
</evidence>
<dbReference type="EC" id="2.3.2.31" evidence="4"/>
<dbReference type="Proteomes" id="UP000008076">
    <property type="component" value="Unassembled WGS sequence"/>
</dbReference>
<dbReference type="OrthoDB" id="10009520at2759"/>
<proteinExistence type="inferred from homology"/>
<evidence type="ECO:0000256" key="6">
    <source>
        <dbReference type="ARBA" id="ARBA00022692"/>
    </source>
</evidence>
<evidence type="ECO:0000259" key="16">
    <source>
        <dbReference type="PROSITE" id="PS50030"/>
    </source>
</evidence>
<dbReference type="AlphaFoldDB" id="B0EUX0"/>
<evidence type="ECO:0000256" key="9">
    <source>
        <dbReference type="ARBA" id="ARBA00022771"/>
    </source>
</evidence>
<evidence type="ECO:0000256" key="1">
    <source>
        <dbReference type="ARBA" id="ARBA00001798"/>
    </source>
</evidence>
<evidence type="ECO:0000256" key="3">
    <source>
        <dbReference type="ARBA" id="ARBA00004906"/>
    </source>
</evidence>
<keyword evidence="12" id="KW-1133">Transmembrane helix</keyword>
<feature type="domain" description="UBA" evidence="16">
    <location>
        <begin position="116"/>
        <end position="156"/>
    </location>
</feature>
<dbReference type="Pfam" id="PF01485">
    <property type="entry name" value="IBR"/>
    <property type="match status" value="1"/>
</dbReference>
<dbReference type="PANTHER" id="PTHR11685">
    <property type="entry name" value="RBR FAMILY RING FINGER AND IBR DOMAIN-CONTAINING"/>
    <property type="match status" value="1"/>
</dbReference>
<evidence type="ECO:0000256" key="4">
    <source>
        <dbReference type="ARBA" id="ARBA00012251"/>
    </source>
</evidence>
<name>B0EUX0_ENTDS</name>
<gene>
    <name evidence="19" type="ORF">EDI_247900</name>
</gene>
<dbReference type="InterPro" id="IPR002867">
    <property type="entry name" value="IBR_dom"/>
</dbReference>
<protein>
    <recommendedName>
        <fullName evidence="4">RBR-type E3 ubiquitin transferase</fullName>
        <ecNumber evidence="4">2.3.2.31</ecNumber>
    </recommendedName>
</protein>
<comment type="catalytic activity">
    <reaction evidence="1">
        <text>[E2 ubiquitin-conjugating enzyme]-S-ubiquitinyl-L-cysteine + [acceptor protein]-L-lysine = [E2 ubiquitin-conjugating enzyme]-L-cysteine + [acceptor protein]-N(6)-ubiquitinyl-L-lysine.</text>
        <dbReference type="EC" id="2.3.2.31"/>
    </reaction>
</comment>
<dbReference type="GeneID" id="5914363"/>
<dbReference type="GO" id="GO:0031090">
    <property type="term" value="C:organelle membrane"/>
    <property type="evidence" value="ECO:0007669"/>
    <property type="project" value="UniProtKB-ARBA"/>
</dbReference>
<dbReference type="InterPro" id="IPR044066">
    <property type="entry name" value="TRIAD_supradom"/>
</dbReference>
<dbReference type="GO" id="GO:0008270">
    <property type="term" value="F:zinc ion binding"/>
    <property type="evidence" value="ECO:0007669"/>
    <property type="project" value="UniProtKB-KW"/>
</dbReference>
<dbReference type="SUPFAM" id="SSF57850">
    <property type="entry name" value="RING/U-box"/>
    <property type="match status" value="2"/>
</dbReference>
<evidence type="ECO:0000256" key="10">
    <source>
        <dbReference type="ARBA" id="ARBA00022786"/>
    </source>
</evidence>
<dbReference type="SUPFAM" id="SSF46934">
    <property type="entry name" value="UBA-like"/>
    <property type="match status" value="1"/>
</dbReference>
<feature type="domain" description="RING-type" evidence="18">
    <location>
        <begin position="246"/>
        <end position="461"/>
    </location>
</feature>
<evidence type="ECO:0000256" key="5">
    <source>
        <dbReference type="ARBA" id="ARBA00022679"/>
    </source>
</evidence>